<dbReference type="GO" id="GO:0016747">
    <property type="term" value="F:acyltransferase activity, transferring groups other than amino-acyl groups"/>
    <property type="evidence" value="ECO:0007669"/>
    <property type="project" value="InterPro"/>
</dbReference>
<reference evidence="2 3" key="1">
    <citation type="submission" date="2020-04" db="EMBL/GenBank/DDBJ databases">
        <title>Rhodospirillaceae bacterium KN72 isolated from deep sea.</title>
        <authorList>
            <person name="Zhang D.-C."/>
        </authorList>
    </citation>
    <scope>NUCLEOTIDE SEQUENCE [LARGE SCALE GENOMIC DNA]</scope>
    <source>
        <strain evidence="2 3">KN72</strain>
    </source>
</reference>
<dbReference type="SUPFAM" id="SSF55729">
    <property type="entry name" value="Acyl-CoA N-acyltransferases (Nat)"/>
    <property type="match status" value="1"/>
</dbReference>
<dbReference type="InterPro" id="IPR000182">
    <property type="entry name" value="GNAT_dom"/>
</dbReference>
<dbReference type="Gene3D" id="3.40.630.30">
    <property type="match status" value="1"/>
</dbReference>
<evidence type="ECO:0000313" key="2">
    <source>
        <dbReference type="EMBL" id="NMM46688.1"/>
    </source>
</evidence>
<dbReference type="InterPro" id="IPR051531">
    <property type="entry name" value="N-acetyltransferase"/>
</dbReference>
<dbReference type="RefSeq" id="WP_169627081.1">
    <property type="nucleotide sequence ID" value="NZ_JABBNT010000008.1"/>
</dbReference>
<sequence length="172" mass="19565">MLPDFRTVRLSLRPRTMADYDACLEMDRDPEVLRYVHPPWTNEAEHKRFLKDRLSVSLGEGLGYWSIFPNDNPDRFLGWVMLVPYDGVGPDIEIGWRLNQNAWGKGYATEAAHPVAVYAFRTLGLPRLVTNIDTGNLGSLRVAEKIGMKAGDTFPFDGAVFRRFTMVEDDLT</sequence>
<keyword evidence="2" id="KW-0808">Transferase</keyword>
<dbReference type="PANTHER" id="PTHR43792">
    <property type="entry name" value="GNAT FAMILY, PUTATIVE (AFU_ORTHOLOGUE AFUA_3G00765)-RELATED-RELATED"/>
    <property type="match status" value="1"/>
</dbReference>
<dbReference type="EMBL" id="JABBNT010000008">
    <property type="protein sequence ID" value="NMM46688.1"/>
    <property type="molecule type" value="Genomic_DNA"/>
</dbReference>
<feature type="domain" description="N-acetyltransferase" evidence="1">
    <location>
        <begin position="10"/>
        <end position="167"/>
    </location>
</feature>
<evidence type="ECO:0000259" key="1">
    <source>
        <dbReference type="PROSITE" id="PS51186"/>
    </source>
</evidence>
<protein>
    <submittedName>
        <fullName evidence="2">GNAT family N-acetyltransferase</fullName>
    </submittedName>
</protein>
<dbReference type="PANTHER" id="PTHR43792:SF1">
    <property type="entry name" value="N-ACETYLTRANSFERASE DOMAIN-CONTAINING PROTEIN"/>
    <property type="match status" value="1"/>
</dbReference>
<comment type="caution">
    <text evidence="2">The sequence shown here is derived from an EMBL/GenBank/DDBJ whole genome shotgun (WGS) entry which is preliminary data.</text>
</comment>
<evidence type="ECO:0000313" key="3">
    <source>
        <dbReference type="Proteomes" id="UP000539372"/>
    </source>
</evidence>
<keyword evidence="3" id="KW-1185">Reference proteome</keyword>
<dbReference type="PROSITE" id="PS51186">
    <property type="entry name" value="GNAT"/>
    <property type="match status" value="1"/>
</dbReference>
<name>A0A7Y0HHF8_9PROT</name>
<proteinExistence type="predicted"/>
<gene>
    <name evidence="2" type="ORF">HH303_19515</name>
</gene>
<dbReference type="Proteomes" id="UP000539372">
    <property type="component" value="Unassembled WGS sequence"/>
</dbReference>
<accession>A0A7Y0HHF8</accession>
<dbReference type="Pfam" id="PF13302">
    <property type="entry name" value="Acetyltransf_3"/>
    <property type="match status" value="1"/>
</dbReference>
<organism evidence="2 3">
    <name type="scientific">Pacificispira spongiicola</name>
    <dbReference type="NCBI Taxonomy" id="2729598"/>
    <lineage>
        <taxon>Bacteria</taxon>
        <taxon>Pseudomonadati</taxon>
        <taxon>Pseudomonadota</taxon>
        <taxon>Alphaproteobacteria</taxon>
        <taxon>Rhodospirillales</taxon>
        <taxon>Rhodospirillaceae</taxon>
        <taxon>Pacificispira</taxon>
    </lineage>
</organism>
<dbReference type="InterPro" id="IPR016181">
    <property type="entry name" value="Acyl_CoA_acyltransferase"/>
</dbReference>
<dbReference type="AlphaFoldDB" id="A0A7Y0HHF8"/>